<organism evidence="14 15">
    <name type="scientific">Rhynchophorus ferrugineus</name>
    <name type="common">Red palm weevil</name>
    <name type="synonym">Curculio ferrugineus</name>
    <dbReference type="NCBI Taxonomy" id="354439"/>
    <lineage>
        <taxon>Eukaryota</taxon>
        <taxon>Metazoa</taxon>
        <taxon>Ecdysozoa</taxon>
        <taxon>Arthropoda</taxon>
        <taxon>Hexapoda</taxon>
        <taxon>Insecta</taxon>
        <taxon>Pterygota</taxon>
        <taxon>Neoptera</taxon>
        <taxon>Endopterygota</taxon>
        <taxon>Coleoptera</taxon>
        <taxon>Polyphaga</taxon>
        <taxon>Cucujiformia</taxon>
        <taxon>Curculionidae</taxon>
        <taxon>Dryophthorinae</taxon>
        <taxon>Rhynchophorus</taxon>
    </lineage>
</organism>
<evidence type="ECO:0000256" key="4">
    <source>
        <dbReference type="ARBA" id="ARBA00023239"/>
    </source>
</evidence>
<evidence type="ECO:0000256" key="5">
    <source>
        <dbReference type="ARBA" id="ARBA00036343"/>
    </source>
</evidence>
<gene>
    <name evidence="14" type="ORF">GWI33_014037</name>
</gene>
<comment type="catalytic activity">
    <reaction evidence="11">
        <text>(S)-methylmalonyl-CoA + H(+) = propanoyl-CoA + CO2</text>
        <dbReference type="Rhea" id="RHEA:61340"/>
        <dbReference type="ChEBI" id="CHEBI:15378"/>
        <dbReference type="ChEBI" id="CHEBI:16526"/>
        <dbReference type="ChEBI" id="CHEBI:57327"/>
        <dbReference type="ChEBI" id="CHEBI:57392"/>
        <dbReference type="EC" id="4.1.1.94"/>
    </reaction>
    <physiologicalReaction direction="left-to-right" evidence="11">
        <dbReference type="Rhea" id="RHEA:61341"/>
    </physiologicalReaction>
</comment>
<evidence type="ECO:0000256" key="3">
    <source>
        <dbReference type="ARBA" id="ARBA00022490"/>
    </source>
</evidence>
<keyword evidence="15" id="KW-1185">Reference proteome</keyword>
<name>A0A834I3G6_RHYFE</name>
<dbReference type="GO" id="GO:0004492">
    <property type="term" value="F:methyl/ethyl malonyl-CoA decarboxylase activity"/>
    <property type="evidence" value="ECO:0007669"/>
    <property type="project" value="UniProtKB-EC"/>
</dbReference>
<evidence type="ECO:0000256" key="10">
    <source>
        <dbReference type="ARBA" id="ARBA00042182"/>
    </source>
</evidence>
<comment type="catalytic activity">
    <reaction evidence="5">
        <text>(2S)-ethylmalonyl-CoA + H(+) = butanoyl-CoA + CO2</text>
        <dbReference type="Rhea" id="RHEA:32131"/>
        <dbReference type="ChEBI" id="CHEBI:15378"/>
        <dbReference type="ChEBI" id="CHEBI:16526"/>
        <dbReference type="ChEBI" id="CHEBI:57371"/>
        <dbReference type="ChEBI" id="CHEBI:60909"/>
        <dbReference type="EC" id="4.1.1.94"/>
    </reaction>
    <physiologicalReaction direction="left-to-right" evidence="5">
        <dbReference type="Rhea" id="RHEA:32132"/>
    </physiologicalReaction>
</comment>
<evidence type="ECO:0000256" key="8">
    <source>
        <dbReference type="ARBA" id="ARBA00039903"/>
    </source>
</evidence>
<evidence type="ECO:0000256" key="11">
    <source>
        <dbReference type="ARBA" id="ARBA00047446"/>
    </source>
</evidence>
<dbReference type="InterPro" id="IPR001753">
    <property type="entry name" value="Enoyl-CoA_hydra/iso"/>
</dbReference>
<dbReference type="Gene3D" id="3.90.226.10">
    <property type="entry name" value="2-enoyl-CoA Hydratase, Chain A, domain 1"/>
    <property type="match status" value="1"/>
</dbReference>
<sequence length="279" mass="31280">MADNAEYSKDLDVIEEYMKQYGGGEVHLSNEYWNEGIAIITLDNPQKRNAISGKMMADFRKCVQRLQQWKNGKAVILQGANHNFCSGGDLDFVRTCHTEKDAYYFSYLMAETLDSFSRLPLISIALVHGPTLGGGAEIAVSCDYILVTSTTKLGFVHGKMGITTAWGGATRLCKKIGRKKAMDLFLTSKILNPHECVEIGLADDILDGEHHLKECLNWTRKRTQHHVSLIGAFKEATLLMEDDPEESMKRERELLLPLWGGPANKEALSRNIKHIPNKI</sequence>
<dbReference type="GO" id="GO:0006635">
    <property type="term" value="P:fatty acid beta-oxidation"/>
    <property type="evidence" value="ECO:0007669"/>
    <property type="project" value="TreeGrafter"/>
</dbReference>
<dbReference type="InterPro" id="IPR029045">
    <property type="entry name" value="ClpP/crotonase-like_dom_sf"/>
</dbReference>
<dbReference type="EMBL" id="JAACXV010013520">
    <property type="protein sequence ID" value="KAF7273249.1"/>
    <property type="molecule type" value="Genomic_DNA"/>
</dbReference>
<reference evidence="14" key="1">
    <citation type="submission" date="2020-08" db="EMBL/GenBank/DDBJ databases">
        <title>Genome sequencing and assembly of the red palm weevil Rhynchophorus ferrugineus.</title>
        <authorList>
            <person name="Dias G.B."/>
            <person name="Bergman C.M."/>
            <person name="Manee M."/>
        </authorList>
    </citation>
    <scope>NUCLEOTIDE SEQUENCE</scope>
    <source>
        <strain evidence="14">AA-2017</strain>
        <tissue evidence="14">Whole larva</tissue>
    </source>
</reference>
<dbReference type="OrthoDB" id="448450at2759"/>
<evidence type="ECO:0000313" key="15">
    <source>
        <dbReference type="Proteomes" id="UP000625711"/>
    </source>
</evidence>
<evidence type="ECO:0000256" key="7">
    <source>
        <dbReference type="ARBA" id="ARBA00038883"/>
    </source>
</evidence>
<evidence type="ECO:0000256" key="1">
    <source>
        <dbReference type="ARBA" id="ARBA00004514"/>
    </source>
</evidence>
<comment type="subcellular location">
    <subcellularLocation>
        <location evidence="1">Cytoplasm</location>
        <location evidence="1">Cytosol</location>
    </subcellularLocation>
</comment>
<dbReference type="Proteomes" id="UP000625711">
    <property type="component" value="Unassembled WGS sequence"/>
</dbReference>
<protein>
    <recommendedName>
        <fullName evidence="8">Ethylmalonyl-CoA decarboxylase</fullName>
        <ecNumber evidence="7">4.1.1.94</ecNumber>
    </recommendedName>
    <alternativeName>
        <fullName evidence="10">Enoyl-CoA hydratase domain-containing protein 1</fullName>
    </alternativeName>
    <alternativeName>
        <fullName evidence="9">Methylmalonyl-CoA decarboxylase</fullName>
    </alternativeName>
</protein>
<proteinExistence type="inferred from homology"/>
<evidence type="ECO:0000256" key="6">
    <source>
        <dbReference type="ARBA" id="ARBA00036541"/>
    </source>
</evidence>
<dbReference type="PANTHER" id="PTHR11941:SF27">
    <property type="entry name" value="ETHYLMALONYL-COA DECARBOXYLASE"/>
    <property type="match status" value="1"/>
</dbReference>
<dbReference type="PANTHER" id="PTHR11941">
    <property type="entry name" value="ENOYL-COA HYDRATASE-RELATED"/>
    <property type="match status" value="1"/>
</dbReference>
<evidence type="ECO:0000256" key="12">
    <source>
        <dbReference type="ARBA" id="ARBA00056546"/>
    </source>
</evidence>
<comment type="catalytic activity">
    <reaction evidence="6">
        <text>(2R)-ethylmalonyl-CoA + H(+) = butanoyl-CoA + CO2</text>
        <dbReference type="Rhea" id="RHEA:59540"/>
        <dbReference type="ChEBI" id="CHEBI:15378"/>
        <dbReference type="ChEBI" id="CHEBI:16526"/>
        <dbReference type="ChEBI" id="CHEBI:57371"/>
        <dbReference type="ChEBI" id="CHEBI:85316"/>
        <dbReference type="EC" id="4.1.1.94"/>
    </reaction>
    <physiologicalReaction direction="left-to-right" evidence="6">
        <dbReference type="Rhea" id="RHEA:59541"/>
    </physiologicalReaction>
</comment>
<evidence type="ECO:0000256" key="13">
    <source>
        <dbReference type="RuleBase" id="RU003707"/>
    </source>
</evidence>
<comment type="similarity">
    <text evidence="2 13">Belongs to the enoyl-CoA hydratase/isomerase family.</text>
</comment>
<keyword evidence="4" id="KW-0456">Lyase</keyword>
<dbReference type="PROSITE" id="PS00166">
    <property type="entry name" value="ENOYL_COA_HYDRATASE"/>
    <property type="match status" value="1"/>
</dbReference>
<accession>A0A834I3G6</accession>
<evidence type="ECO:0000313" key="14">
    <source>
        <dbReference type="EMBL" id="KAF7273249.1"/>
    </source>
</evidence>
<evidence type="ECO:0000256" key="2">
    <source>
        <dbReference type="ARBA" id="ARBA00005254"/>
    </source>
</evidence>
<comment type="caution">
    <text evidence="14">The sequence shown here is derived from an EMBL/GenBank/DDBJ whole genome shotgun (WGS) entry which is preliminary data.</text>
</comment>
<dbReference type="EC" id="4.1.1.94" evidence="7"/>
<dbReference type="AlphaFoldDB" id="A0A834I3G6"/>
<dbReference type="InterPro" id="IPR018376">
    <property type="entry name" value="Enoyl-CoA_hyd/isom_CS"/>
</dbReference>
<dbReference type="CDD" id="cd06558">
    <property type="entry name" value="crotonase-like"/>
    <property type="match status" value="1"/>
</dbReference>
<comment type="function">
    <text evidence="12">Decarboxylates ethylmalonyl-CoA, a potentially toxic metabolite, to form butyryl-CoA, suggesting it might be involved in metabolite proofreading. Acts preferentially on (S)-ethylmalonyl-CoA but also has some activity on the (R)-isomer. Also has methylmalonyl-CoA decarboxylase activity at lower level.</text>
</comment>
<dbReference type="GO" id="GO:0005829">
    <property type="term" value="C:cytosol"/>
    <property type="evidence" value="ECO:0007669"/>
    <property type="project" value="UniProtKB-SubCell"/>
</dbReference>
<evidence type="ECO:0000256" key="9">
    <source>
        <dbReference type="ARBA" id="ARBA00042052"/>
    </source>
</evidence>
<dbReference type="Pfam" id="PF00378">
    <property type="entry name" value="ECH_1"/>
    <property type="match status" value="1"/>
</dbReference>
<keyword evidence="3" id="KW-0963">Cytoplasm</keyword>
<dbReference type="SUPFAM" id="SSF52096">
    <property type="entry name" value="ClpP/crotonase"/>
    <property type="match status" value="1"/>
</dbReference>